<sequence length="203" mass="22975">MLNHDSLIIISSKIDSLFDEFVGELTLLKSVVPPGIDETYCYPEEESHFINRLLYDNSSPRPPEEFVSENSNAEIESFSPSPIPVEDSDSLMEEIDLSFTLDYPMPPSIEEDDYESERDVLILEKFLSNDTLSLSEIESFHFDIPSFSRPPTKPPDGNTGILNVKIMSDISKQKVPMPKLMITLVLNQEKSPDHLSHLGHEAF</sequence>
<organism evidence="2">
    <name type="scientific">Tanacetum cinerariifolium</name>
    <name type="common">Dalmatian daisy</name>
    <name type="synonym">Chrysanthemum cinerariifolium</name>
    <dbReference type="NCBI Taxonomy" id="118510"/>
    <lineage>
        <taxon>Eukaryota</taxon>
        <taxon>Viridiplantae</taxon>
        <taxon>Streptophyta</taxon>
        <taxon>Embryophyta</taxon>
        <taxon>Tracheophyta</taxon>
        <taxon>Spermatophyta</taxon>
        <taxon>Magnoliopsida</taxon>
        <taxon>eudicotyledons</taxon>
        <taxon>Gunneridae</taxon>
        <taxon>Pentapetalae</taxon>
        <taxon>asterids</taxon>
        <taxon>campanulids</taxon>
        <taxon>Asterales</taxon>
        <taxon>Asteraceae</taxon>
        <taxon>Asteroideae</taxon>
        <taxon>Anthemideae</taxon>
        <taxon>Anthemidinae</taxon>
        <taxon>Tanacetum</taxon>
    </lineage>
</organism>
<dbReference type="AlphaFoldDB" id="A0A6L2NNE1"/>
<feature type="compositionally biased region" description="Polar residues" evidence="1">
    <location>
        <begin position="68"/>
        <end position="80"/>
    </location>
</feature>
<evidence type="ECO:0000313" key="2">
    <source>
        <dbReference type="EMBL" id="GEU86085.1"/>
    </source>
</evidence>
<name>A0A6L2NNE1_TANCI</name>
<evidence type="ECO:0000256" key="1">
    <source>
        <dbReference type="SAM" id="MobiDB-lite"/>
    </source>
</evidence>
<accession>A0A6L2NNE1</accession>
<dbReference type="EMBL" id="BKCJ010009247">
    <property type="protein sequence ID" value="GEU86085.1"/>
    <property type="molecule type" value="Genomic_DNA"/>
</dbReference>
<comment type="caution">
    <text evidence="2">The sequence shown here is derived from an EMBL/GenBank/DDBJ whole genome shotgun (WGS) entry which is preliminary data.</text>
</comment>
<proteinExistence type="predicted"/>
<feature type="region of interest" description="Disordered" evidence="1">
    <location>
        <begin position="61"/>
        <end position="86"/>
    </location>
</feature>
<evidence type="ECO:0008006" key="3">
    <source>
        <dbReference type="Google" id="ProtNLM"/>
    </source>
</evidence>
<reference evidence="2" key="1">
    <citation type="journal article" date="2019" name="Sci. Rep.">
        <title>Draft genome of Tanacetum cinerariifolium, the natural source of mosquito coil.</title>
        <authorList>
            <person name="Yamashiro T."/>
            <person name="Shiraishi A."/>
            <person name="Satake H."/>
            <person name="Nakayama K."/>
        </authorList>
    </citation>
    <scope>NUCLEOTIDE SEQUENCE</scope>
</reference>
<gene>
    <name evidence="2" type="ORF">Tci_058063</name>
</gene>
<protein>
    <recommendedName>
        <fullName evidence="3">Reverse transcriptase domain-containing protein</fullName>
    </recommendedName>
</protein>